<evidence type="ECO:0000256" key="4">
    <source>
        <dbReference type="ARBA" id="ARBA00022475"/>
    </source>
</evidence>
<keyword evidence="8" id="KW-0811">Translocation</keyword>
<evidence type="ECO:0000256" key="3">
    <source>
        <dbReference type="ARBA" id="ARBA00022448"/>
    </source>
</evidence>
<dbReference type="PRINTS" id="PR01853">
    <property type="entry name" value="YAJCTRNLCASE"/>
</dbReference>
<keyword evidence="6" id="KW-0653">Protein transport</keyword>
<sequence>MQGTFMPILSLLFLIVIFYLFILMPEKKRKNKYKSMINNLKVNDEVVTRGGIVGKIERIHDDFIVISTGPDKVKLKVTKNGIGIVINKEESK</sequence>
<evidence type="ECO:0000256" key="1">
    <source>
        <dbReference type="ARBA" id="ARBA00004162"/>
    </source>
</evidence>
<comment type="subcellular location">
    <subcellularLocation>
        <location evidence="1">Cell membrane</location>
        <topology evidence="1">Single-pass membrane protein</topology>
    </subcellularLocation>
</comment>
<dbReference type="GeneID" id="66319939"/>
<gene>
    <name evidence="11" type="primary">yajC</name>
    <name evidence="11" type="ORF">CLG_B1229</name>
</gene>
<keyword evidence="7 10" id="KW-1133">Transmembrane helix</keyword>
<comment type="similarity">
    <text evidence="2">Belongs to the YajC family.</text>
</comment>
<evidence type="ECO:0000256" key="6">
    <source>
        <dbReference type="ARBA" id="ARBA00022927"/>
    </source>
</evidence>
<protein>
    <submittedName>
        <fullName evidence="11">Preprotein translocase, YajC subunit</fullName>
    </submittedName>
</protein>
<dbReference type="PANTHER" id="PTHR33909">
    <property type="entry name" value="SEC TRANSLOCON ACCESSORY COMPLEX SUBUNIT YAJC"/>
    <property type="match status" value="1"/>
</dbReference>
<dbReference type="EMBL" id="ACSJ01000007">
    <property type="protein sequence ID" value="EES90724.1"/>
    <property type="molecule type" value="Genomic_DNA"/>
</dbReference>
<keyword evidence="5 10" id="KW-0812">Transmembrane</keyword>
<dbReference type="InterPro" id="IPR003849">
    <property type="entry name" value="Preprotein_translocase_YajC"/>
</dbReference>
<evidence type="ECO:0000256" key="10">
    <source>
        <dbReference type="SAM" id="Phobius"/>
    </source>
</evidence>
<dbReference type="GO" id="GO:0005886">
    <property type="term" value="C:plasma membrane"/>
    <property type="evidence" value="ECO:0007669"/>
    <property type="project" value="UniProtKB-SubCell"/>
</dbReference>
<proteinExistence type="inferred from homology"/>
<dbReference type="RefSeq" id="WP_003375229.1">
    <property type="nucleotide sequence ID" value="NZ_ACSJ01000007.1"/>
</dbReference>
<evidence type="ECO:0000256" key="9">
    <source>
        <dbReference type="ARBA" id="ARBA00023136"/>
    </source>
</evidence>
<dbReference type="NCBIfam" id="TIGR00739">
    <property type="entry name" value="yajC"/>
    <property type="match status" value="1"/>
</dbReference>
<dbReference type="GO" id="GO:0015031">
    <property type="term" value="P:protein transport"/>
    <property type="evidence" value="ECO:0007669"/>
    <property type="project" value="UniProtKB-KW"/>
</dbReference>
<evidence type="ECO:0000256" key="2">
    <source>
        <dbReference type="ARBA" id="ARBA00006742"/>
    </source>
</evidence>
<keyword evidence="4" id="KW-1003">Cell membrane</keyword>
<evidence type="ECO:0000313" key="11">
    <source>
        <dbReference type="EMBL" id="EES90724.1"/>
    </source>
</evidence>
<organism evidence="11 12">
    <name type="scientific">Clostridium botulinum D str. 1873</name>
    <dbReference type="NCBI Taxonomy" id="592027"/>
    <lineage>
        <taxon>Bacteria</taxon>
        <taxon>Bacillati</taxon>
        <taxon>Bacillota</taxon>
        <taxon>Clostridia</taxon>
        <taxon>Eubacteriales</taxon>
        <taxon>Clostridiaceae</taxon>
        <taxon>Clostridium</taxon>
    </lineage>
</organism>
<reference evidence="11 12" key="1">
    <citation type="submission" date="2009-10" db="EMBL/GenBank/DDBJ databases">
        <authorList>
            <person name="Shrivastava S."/>
            <person name="Brinkac L.B."/>
            <person name="Brown J.L."/>
            <person name="Bruce D.B."/>
            <person name="Detter C."/>
            <person name="Green L.D."/>
            <person name="Munk C.A."/>
            <person name="Rogers Y.C."/>
            <person name="Tapia R."/>
            <person name="Saunders E.S."/>
            <person name="Sims D.R."/>
            <person name="Smith L.A."/>
            <person name="Smith T.J."/>
            <person name="Sutton G."/>
            <person name="Brettin T."/>
        </authorList>
    </citation>
    <scope>NUCLEOTIDE SEQUENCE [LARGE SCALE GENOMIC DNA]</scope>
    <source>
        <strain evidence="12">D str. 1873</strain>
    </source>
</reference>
<keyword evidence="3" id="KW-0813">Transport</keyword>
<dbReference type="SMART" id="SM01323">
    <property type="entry name" value="YajC"/>
    <property type="match status" value="1"/>
</dbReference>
<evidence type="ECO:0000256" key="7">
    <source>
        <dbReference type="ARBA" id="ARBA00022989"/>
    </source>
</evidence>
<keyword evidence="9 10" id="KW-0472">Membrane</keyword>
<name>A0A9P2G6A9_CLOBO</name>
<dbReference type="Proteomes" id="UP000006160">
    <property type="component" value="Unassembled WGS sequence"/>
</dbReference>
<evidence type="ECO:0000313" key="12">
    <source>
        <dbReference type="Proteomes" id="UP000006160"/>
    </source>
</evidence>
<dbReference type="AlphaFoldDB" id="A0A9P2G6A9"/>
<feature type="transmembrane region" description="Helical" evidence="10">
    <location>
        <begin position="6"/>
        <end position="24"/>
    </location>
</feature>
<comment type="caution">
    <text evidence="11">The sequence shown here is derived from an EMBL/GenBank/DDBJ whole genome shotgun (WGS) entry which is preliminary data.</text>
</comment>
<accession>A0A9P2G6A9</accession>
<dbReference type="Pfam" id="PF02699">
    <property type="entry name" value="YajC"/>
    <property type="match status" value="1"/>
</dbReference>
<dbReference type="PANTHER" id="PTHR33909:SF1">
    <property type="entry name" value="SEC TRANSLOCON ACCESSORY COMPLEX SUBUNIT YAJC"/>
    <property type="match status" value="1"/>
</dbReference>
<evidence type="ECO:0000256" key="5">
    <source>
        <dbReference type="ARBA" id="ARBA00022692"/>
    </source>
</evidence>
<evidence type="ECO:0000256" key="8">
    <source>
        <dbReference type="ARBA" id="ARBA00023010"/>
    </source>
</evidence>